<dbReference type="PANTHER" id="PTHR10309">
    <property type="entry name" value="MANNOSE-6-PHOSPHATE ISOMERASE"/>
    <property type="match status" value="1"/>
</dbReference>
<dbReference type="SUPFAM" id="SSF51182">
    <property type="entry name" value="RmlC-like cupins"/>
    <property type="match status" value="1"/>
</dbReference>
<dbReference type="Gene3D" id="1.10.441.10">
    <property type="entry name" value="Phosphomannose Isomerase, domain 2"/>
    <property type="match status" value="1"/>
</dbReference>
<evidence type="ECO:0000256" key="1">
    <source>
        <dbReference type="ARBA" id="ARBA00000757"/>
    </source>
</evidence>
<dbReference type="InterPro" id="IPR016305">
    <property type="entry name" value="Mannose-6-P_Isomerase"/>
</dbReference>
<dbReference type="UniPathway" id="UPA00126">
    <property type="reaction ID" value="UER00423"/>
</dbReference>
<dbReference type="Pfam" id="PF20511">
    <property type="entry name" value="PMI_typeI_cat"/>
    <property type="match status" value="1"/>
</dbReference>
<name>A0A0R3RRL5_9BILA</name>
<dbReference type="STRING" id="1147741.A0A0R3RRL5"/>
<feature type="binding site" evidence="11">
    <location>
        <position position="128"/>
    </location>
    <ligand>
        <name>Zn(2+)</name>
        <dbReference type="ChEBI" id="CHEBI:29105"/>
    </ligand>
</feature>
<dbReference type="WBParaSite" id="EEL_0000439201-mRNA-1">
    <property type="protein sequence ID" value="EEL_0000439201-mRNA-1"/>
    <property type="gene ID" value="EEL_0000439201"/>
</dbReference>
<dbReference type="PROSITE" id="PS00965">
    <property type="entry name" value="PMI_I_1"/>
    <property type="match status" value="1"/>
</dbReference>
<evidence type="ECO:0000259" key="13">
    <source>
        <dbReference type="Pfam" id="PF20512"/>
    </source>
</evidence>
<dbReference type="InterPro" id="IPR001250">
    <property type="entry name" value="Man6P_Isoase-1"/>
</dbReference>
<comment type="catalytic activity">
    <reaction evidence="1">
        <text>D-mannose 6-phosphate = D-fructose 6-phosphate</text>
        <dbReference type="Rhea" id="RHEA:12356"/>
        <dbReference type="ChEBI" id="CHEBI:58735"/>
        <dbReference type="ChEBI" id="CHEBI:61527"/>
        <dbReference type="EC" id="5.3.1.8"/>
    </reaction>
</comment>
<feature type="binding site" evidence="11">
    <location>
        <position position="101"/>
    </location>
    <ligand>
        <name>Zn(2+)</name>
        <dbReference type="ChEBI" id="CHEBI:29105"/>
    </ligand>
</feature>
<proteinExistence type="inferred from homology"/>
<evidence type="ECO:0000313" key="15">
    <source>
        <dbReference type="WBParaSite" id="EEL_0000439201-mRNA-1"/>
    </source>
</evidence>
<comment type="similarity">
    <text evidence="3">Belongs to the mannose-6-phosphate isomerase type 1 family.</text>
</comment>
<keyword evidence="7" id="KW-0413">Isomerase</keyword>
<feature type="binding site" evidence="11">
    <location>
        <position position="272"/>
    </location>
    <ligand>
        <name>Zn(2+)</name>
        <dbReference type="ChEBI" id="CHEBI:29105"/>
    </ligand>
</feature>
<reference evidence="15" key="1">
    <citation type="submission" date="2017-02" db="UniProtKB">
        <authorList>
            <consortium name="WormBaseParasite"/>
        </authorList>
    </citation>
    <scope>IDENTIFICATION</scope>
</reference>
<dbReference type="PIRSF" id="PIRSF001480">
    <property type="entry name" value="Mannose-6-phosphate_isomerase"/>
    <property type="match status" value="1"/>
</dbReference>
<dbReference type="NCBIfam" id="TIGR00218">
    <property type="entry name" value="manA"/>
    <property type="match status" value="1"/>
</dbReference>
<dbReference type="InterPro" id="IPR046457">
    <property type="entry name" value="PMI_typeI_cat"/>
</dbReference>
<dbReference type="InterPro" id="IPR014710">
    <property type="entry name" value="RmlC-like_jellyroll"/>
</dbReference>
<feature type="domain" description="Phosphomannose isomerase type I catalytic" evidence="12">
    <location>
        <begin position="2"/>
        <end position="144"/>
    </location>
</feature>
<dbReference type="Gene3D" id="2.60.120.10">
    <property type="entry name" value="Jelly Rolls"/>
    <property type="match status" value="2"/>
</dbReference>
<dbReference type="PRINTS" id="PR00714">
    <property type="entry name" value="MAN6PISMRASE"/>
</dbReference>
<keyword evidence="6 11" id="KW-0862">Zinc</keyword>
<evidence type="ECO:0000313" key="14">
    <source>
        <dbReference type="Proteomes" id="UP000050640"/>
    </source>
</evidence>
<comment type="cofactor">
    <cofactor evidence="11">
        <name>Zn(2+)</name>
        <dbReference type="ChEBI" id="CHEBI:29105"/>
    </cofactor>
    <text evidence="11">Binds 1 zinc ion per subunit.</text>
</comment>
<feature type="active site" evidence="10">
    <location>
        <position position="291"/>
    </location>
</feature>
<evidence type="ECO:0000256" key="9">
    <source>
        <dbReference type="ARBA" id="ARBA00030762"/>
    </source>
</evidence>
<dbReference type="EC" id="5.3.1.8" evidence="4"/>
<evidence type="ECO:0000256" key="11">
    <source>
        <dbReference type="PIRSR" id="PIRSR001480-2"/>
    </source>
</evidence>
<evidence type="ECO:0000256" key="2">
    <source>
        <dbReference type="ARBA" id="ARBA00004666"/>
    </source>
</evidence>
<dbReference type="GO" id="GO:0005975">
    <property type="term" value="P:carbohydrate metabolic process"/>
    <property type="evidence" value="ECO:0007669"/>
    <property type="project" value="InterPro"/>
</dbReference>
<comment type="pathway">
    <text evidence="2">Nucleotide-sugar biosynthesis; GDP-alpha-D-mannose biosynthesis; alpha-D-mannose 1-phosphate from D-fructose 6-phosphate: step 1/2.</text>
</comment>
<organism evidence="14 15">
    <name type="scientific">Elaeophora elaphi</name>
    <dbReference type="NCBI Taxonomy" id="1147741"/>
    <lineage>
        <taxon>Eukaryota</taxon>
        <taxon>Metazoa</taxon>
        <taxon>Ecdysozoa</taxon>
        <taxon>Nematoda</taxon>
        <taxon>Chromadorea</taxon>
        <taxon>Rhabditida</taxon>
        <taxon>Spirurina</taxon>
        <taxon>Spiruromorpha</taxon>
        <taxon>Filarioidea</taxon>
        <taxon>Onchocercidae</taxon>
        <taxon>Elaeophora</taxon>
    </lineage>
</organism>
<keyword evidence="5 11" id="KW-0479">Metal-binding</keyword>
<dbReference type="GO" id="GO:0004476">
    <property type="term" value="F:mannose-6-phosphate isomerase activity"/>
    <property type="evidence" value="ECO:0007669"/>
    <property type="project" value="UniProtKB-EC"/>
</dbReference>
<dbReference type="PANTHER" id="PTHR10309:SF2">
    <property type="entry name" value="MANNOSE-6-PHOSPHATE ISOMERASE"/>
    <property type="match status" value="1"/>
</dbReference>
<evidence type="ECO:0000256" key="3">
    <source>
        <dbReference type="ARBA" id="ARBA00010772"/>
    </source>
</evidence>
<dbReference type="CDD" id="cd07011">
    <property type="entry name" value="cupin_PMI_type_I_N"/>
    <property type="match status" value="1"/>
</dbReference>
<keyword evidence="14" id="KW-1185">Reference proteome</keyword>
<dbReference type="GO" id="GO:0009298">
    <property type="term" value="P:GDP-mannose biosynthetic process"/>
    <property type="evidence" value="ECO:0007669"/>
    <property type="project" value="UniProtKB-UniPathway"/>
</dbReference>
<protein>
    <recommendedName>
        <fullName evidence="4">mannose-6-phosphate isomerase</fullName>
        <ecNumber evidence="4">5.3.1.8</ecNumber>
    </recommendedName>
    <alternativeName>
        <fullName evidence="8">Phosphohexomutase</fullName>
    </alternativeName>
    <alternativeName>
        <fullName evidence="9">Phosphomannose isomerase</fullName>
    </alternativeName>
</protein>
<dbReference type="InterPro" id="IPR018050">
    <property type="entry name" value="Pmannose_isomerase-type1_CS"/>
</dbReference>
<dbReference type="GO" id="GO:0005829">
    <property type="term" value="C:cytosol"/>
    <property type="evidence" value="ECO:0007669"/>
    <property type="project" value="TreeGrafter"/>
</dbReference>
<evidence type="ECO:0000259" key="12">
    <source>
        <dbReference type="Pfam" id="PF20511"/>
    </source>
</evidence>
<feature type="binding site" evidence="11">
    <location>
        <position position="103"/>
    </location>
    <ligand>
        <name>Zn(2+)</name>
        <dbReference type="ChEBI" id="CHEBI:29105"/>
    </ligand>
</feature>
<dbReference type="Proteomes" id="UP000050640">
    <property type="component" value="Unplaced"/>
</dbReference>
<evidence type="ECO:0000256" key="4">
    <source>
        <dbReference type="ARBA" id="ARBA00011956"/>
    </source>
</evidence>
<dbReference type="AlphaFoldDB" id="A0A0R3RRL5"/>
<feature type="domain" description="Phosphomannose isomerase type I helical insertion" evidence="13">
    <location>
        <begin position="161"/>
        <end position="253"/>
    </location>
</feature>
<sequence>MEKLKCCVQTYAWGKKGMTSEVAQIYATGNPDVSIDDGTSYAELWMGTHPDGPCQIQRSQKKLSQYIAEYECSTIYRKVSTERHLPFIMKLMSIQHSLSVQVHPTKEQAARLNDRDPIHYPDRNHKPELAYALTRFELLCGFRPADQICANFEAFPELKYLMGEDTSQAFQILARAGVDEECETLKSALAVCFKNFMKHAKETADEMKTLLDSVLSRLSCGIRGSLSEETVAVIQKMSRDFPGDIGCFIPLLLNHIILSPGECCYYGAQELHAYLSGECIECVSCSNNTIRAACTSKFIDVEALCEVLNYRMTDPSYYFVPPVVLKNFPHIRVYDPDCEDFTLHEVKVSSSLTTKVPSVSIPSLECGSIMLVVEGEGIIENYSAKRKTQKFLTVKRGDVIYIESCAQLYFVECTRDILAYRTFSYEEGPDHLFYNTDGTTISETNRVTVQMKGRRIKPLIMDDDAEMFDIENELDGIC</sequence>
<dbReference type="GO" id="GO:0008270">
    <property type="term" value="F:zinc ion binding"/>
    <property type="evidence" value="ECO:0007669"/>
    <property type="project" value="InterPro"/>
</dbReference>
<dbReference type="Pfam" id="PF20512">
    <property type="entry name" value="PMI_typeI_hel"/>
    <property type="match status" value="1"/>
</dbReference>
<evidence type="ECO:0000256" key="6">
    <source>
        <dbReference type="ARBA" id="ARBA00022833"/>
    </source>
</evidence>
<evidence type="ECO:0000256" key="7">
    <source>
        <dbReference type="ARBA" id="ARBA00023235"/>
    </source>
</evidence>
<accession>A0A0R3RRL5</accession>
<evidence type="ECO:0000256" key="8">
    <source>
        <dbReference type="ARBA" id="ARBA00029741"/>
    </source>
</evidence>
<dbReference type="InterPro" id="IPR046458">
    <property type="entry name" value="PMI_typeI_hel"/>
</dbReference>
<evidence type="ECO:0000256" key="5">
    <source>
        <dbReference type="ARBA" id="ARBA00022723"/>
    </source>
</evidence>
<dbReference type="InterPro" id="IPR011051">
    <property type="entry name" value="RmlC_Cupin_sf"/>
</dbReference>
<evidence type="ECO:0000256" key="10">
    <source>
        <dbReference type="PIRSR" id="PIRSR001480-1"/>
    </source>
</evidence>